<protein>
    <submittedName>
        <fullName evidence="5">EAL domain-containing protein</fullName>
    </submittedName>
</protein>
<dbReference type="SUPFAM" id="SSF141868">
    <property type="entry name" value="EAL domain-like"/>
    <property type="match status" value="1"/>
</dbReference>
<evidence type="ECO:0000313" key="6">
    <source>
        <dbReference type="Proteomes" id="UP000305888"/>
    </source>
</evidence>
<reference evidence="5 6" key="1">
    <citation type="submission" date="2019-06" db="EMBL/GenBank/DDBJ databases">
        <title>Genome sequence of Rhodobacteraceae bacterium D4M1.</title>
        <authorList>
            <person name="Cao J."/>
        </authorList>
    </citation>
    <scope>NUCLEOTIDE SEQUENCE [LARGE SCALE GENOMIC DNA]</scope>
    <source>
        <strain evidence="5 6">D4M1</strain>
    </source>
</reference>
<gene>
    <name evidence="5" type="ORF">FDP22_00815</name>
</gene>
<dbReference type="InterPro" id="IPR001633">
    <property type="entry name" value="EAL_dom"/>
</dbReference>
<dbReference type="InterPro" id="IPR043128">
    <property type="entry name" value="Rev_trsase/Diguanyl_cyclase"/>
</dbReference>
<dbReference type="PANTHER" id="PTHR44757:SF2">
    <property type="entry name" value="BIOFILM ARCHITECTURE MAINTENANCE PROTEIN MBAA"/>
    <property type="match status" value="1"/>
</dbReference>
<dbReference type="SMART" id="SM00086">
    <property type="entry name" value="PAC"/>
    <property type="match status" value="2"/>
</dbReference>
<feature type="domain" description="EAL" evidence="3">
    <location>
        <begin position="685"/>
        <end position="930"/>
    </location>
</feature>
<sequence>MRAPCVITLWLSVSTARTRTGREPSLCRTCEIRCPELVRKGAGNILCVCNLLSHPWPPPHHRPGANRWRARAGGHTGGIAFGCIRSRGGRGIDRRAMPRPVTALQRGLTRLWFTGSFASECADMSSSLPTDRTSDALYRLLVNAVADYAIYMLDPEGYIANWNSGAERAKGYTEAEIVGRHFSCFYTPEDRANFAPRMALQTALRDGKFETEGWRVRKDGTRFWANVLIDPVFENGRHLGFAKVTRDRTVQYEAEINSRRIEQRFRLLVQGVTDYALCMLDTDGIVSNWNIGAQRTHGHTEEEIVGRHFSVFHTGESIQEGEPARALDIALRKGKYECECWQVRSDGTRFWAHLVIDPLFEAGRLMGFAQITRDISRQKADSDRIAAVSRRLDLALSNMTQGLCLFDRDGCLSLHNVRLLEIFGLTESQLPLGTTLREVIALTLAQNSEAAVDSAYQRHRALIANAVATSVVEEVHDGLVLSISHRVMADGTWVTTFEDITERRRSEERLLFMTHHDMLTRLSNRTHFLEGLDATIAACAPERDRVALAAIDLDRFTDINDLHGHFAGDQVLRMLAARLRATLREGESLGRVGGDEFAAAKAFRDEAELIDFANRLEAALRAPLRVDGQDINTGASIGLAVYPVDAGDREQLLKNADLAMQRAKADLAGAICYYEPRMDEAARARRALVQDIWSAVERKEFELVYQVQKSVRSGETTGFEALLRWNHPERGRISPLTFIPLAEECGAILRIGEWVLRSACAEAAAWDEPHRVAVNISPAQIAHADLVPLIQRVLEETGLQPSRLELEITESAIMSDRRQTLEFLHALAGIGVSVALDDFGTGYSSLDTLRSFPFSKIKLDRAFITEIETSDQAMAIIRAILALGRSLGIPVLAEGVETRSQLAILRTEDCDEVQGYLLGRPRKPIFAVAS</sequence>
<dbReference type="NCBIfam" id="TIGR00229">
    <property type="entry name" value="sensory_box"/>
    <property type="match status" value="2"/>
</dbReference>
<dbReference type="InterPro" id="IPR035965">
    <property type="entry name" value="PAS-like_dom_sf"/>
</dbReference>
<evidence type="ECO:0000259" key="3">
    <source>
        <dbReference type="PROSITE" id="PS50883"/>
    </source>
</evidence>
<dbReference type="InterPro" id="IPR029787">
    <property type="entry name" value="Nucleotide_cyclase"/>
</dbReference>
<dbReference type="SMART" id="SM00091">
    <property type="entry name" value="PAS"/>
    <property type="match status" value="3"/>
</dbReference>
<evidence type="ECO:0000259" key="4">
    <source>
        <dbReference type="PROSITE" id="PS50887"/>
    </source>
</evidence>
<organism evidence="5 6">
    <name type="scientific">Paroceanicella profunda</name>
    <dbReference type="NCBI Taxonomy" id="2579971"/>
    <lineage>
        <taxon>Bacteria</taxon>
        <taxon>Pseudomonadati</taxon>
        <taxon>Pseudomonadota</taxon>
        <taxon>Alphaproteobacteria</taxon>
        <taxon>Rhodobacterales</taxon>
        <taxon>Paracoccaceae</taxon>
        <taxon>Paroceanicella</taxon>
    </lineage>
</organism>
<dbReference type="CDD" id="cd00130">
    <property type="entry name" value="PAS"/>
    <property type="match status" value="2"/>
</dbReference>
<evidence type="ECO:0000259" key="2">
    <source>
        <dbReference type="PROSITE" id="PS50113"/>
    </source>
</evidence>
<dbReference type="PROSITE" id="PS50883">
    <property type="entry name" value="EAL"/>
    <property type="match status" value="1"/>
</dbReference>
<dbReference type="NCBIfam" id="TIGR00254">
    <property type="entry name" value="GGDEF"/>
    <property type="match status" value="1"/>
</dbReference>
<dbReference type="AlphaFoldDB" id="A0A5B8FFW2"/>
<dbReference type="PANTHER" id="PTHR44757">
    <property type="entry name" value="DIGUANYLATE CYCLASE DGCP"/>
    <property type="match status" value="1"/>
</dbReference>
<evidence type="ECO:0000259" key="1">
    <source>
        <dbReference type="PROSITE" id="PS50112"/>
    </source>
</evidence>
<dbReference type="SUPFAM" id="SSF55073">
    <property type="entry name" value="Nucleotide cyclase"/>
    <property type="match status" value="1"/>
</dbReference>
<dbReference type="EMBL" id="CP040818">
    <property type="protein sequence ID" value="QDL90461.1"/>
    <property type="molecule type" value="Genomic_DNA"/>
</dbReference>
<dbReference type="Pfam" id="PF12860">
    <property type="entry name" value="PAS_7"/>
    <property type="match status" value="1"/>
</dbReference>
<dbReference type="PROSITE" id="PS50112">
    <property type="entry name" value="PAS"/>
    <property type="match status" value="2"/>
</dbReference>
<dbReference type="CDD" id="cd01948">
    <property type="entry name" value="EAL"/>
    <property type="match status" value="1"/>
</dbReference>
<dbReference type="Pfam" id="PF00563">
    <property type="entry name" value="EAL"/>
    <property type="match status" value="1"/>
</dbReference>
<dbReference type="CDD" id="cd01949">
    <property type="entry name" value="GGDEF"/>
    <property type="match status" value="1"/>
</dbReference>
<dbReference type="Gene3D" id="3.20.20.450">
    <property type="entry name" value="EAL domain"/>
    <property type="match status" value="1"/>
</dbReference>
<dbReference type="InterPro" id="IPR035919">
    <property type="entry name" value="EAL_sf"/>
</dbReference>
<dbReference type="SMART" id="SM00052">
    <property type="entry name" value="EAL"/>
    <property type="match status" value="1"/>
</dbReference>
<dbReference type="Gene3D" id="3.30.70.270">
    <property type="match status" value="1"/>
</dbReference>
<dbReference type="InterPro" id="IPR052155">
    <property type="entry name" value="Biofilm_reg_signaling"/>
</dbReference>
<dbReference type="Gene3D" id="3.30.450.20">
    <property type="entry name" value="PAS domain"/>
    <property type="match status" value="3"/>
</dbReference>
<dbReference type="KEGG" id="ppru:FDP22_00815"/>
<dbReference type="InterPro" id="IPR000014">
    <property type="entry name" value="PAS"/>
</dbReference>
<dbReference type="InterPro" id="IPR000700">
    <property type="entry name" value="PAS-assoc_C"/>
</dbReference>
<proteinExistence type="predicted"/>
<dbReference type="Proteomes" id="UP000305888">
    <property type="component" value="Chromosome"/>
</dbReference>
<keyword evidence="6" id="KW-1185">Reference proteome</keyword>
<evidence type="ECO:0000313" key="5">
    <source>
        <dbReference type="EMBL" id="QDL90461.1"/>
    </source>
</evidence>
<dbReference type="SUPFAM" id="SSF55785">
    <property type="entry name" value="PYP-like sensor domain (PAS domain)"/>
    <property type="match status" value="3"/>
</dbReference>
<name>A0A5B8FFW2_9RHOB</name>
<feature type="domain" description="GGDEF" evidence="4">
    <location>
        <begin position="544"/>
        <end position="676"/>
    </location>
</feature>
<dbReference type="OrthoDB" id="9814202at2"/>
<dbReference type="PROSITE" id="PS50113">
    <property type="entry name" value="PAC"/>
    <property type="match status" value="1"/>
</dbReference>
<dbReference type="InterPro" id="IPR000160">
    <property type="entry name" value="GGDEF_dom"/>
</dbReference>
<feature type="domain" description="PAS" evidence="1">
    <location>
        <begin position="134"/>
        <end position="207"/>
    </location>
</feature>
<dbReference type="PROSITE" id="PS50887">
    <property type="entry name" value="GGDEF"/>
    <property type="match status" value="1"/>
</dbReference>
<dbReference type="SMART" id="SM00267">
    <property type="entry name" value="GGDEF"/>
    <property type="match status" value="1"/>
</dbReference>
<accession>A0A5B8FFW2</accession>
<feature type="domain" description="PAS" evidence="1">
    <location>
        <begin position="261"/>
        <end position="313"/>
    </location>
</feature>
<dbReference type="Pfam" id="PF13426">
    <property type="entry name" value="PAS_9"/>
    <property type="match status" value="2"/>
</dbReference>
<dbReference type="InterPro" id="IPR001610">
    <property type="entry name" value="PAC"/>
</dbReference>
<feature type="domain" description="PAC" evidence="2">
    <location>
        <begin position="336"/>
        <end position="387"/>
    </location>
</feature>
<dbReference type="Pfam" id="PF00990">
    <property type="entry name" value="GGDEF"/>
    <property type="match status" value="1"/>
</dbReference>